<dbReference type="RefSeq" id="XP_013893641.1">
    <property type="nucleotide sequence ID" value="XM_014038187.1"/>
</dbReference>
<organism evidence="12 13">
    <name type="scientific">Monoraphidium neglectum</name>
    <dbReference type="NCBI Taxonomy" id="145388"/>
    <lineage>
        <taxon>Eukaryota</taxon>
        <taxon>Viridiplantae</taxon>
        <taxon>Chlorophyta</taxon>
        <taxon>core chlorophytes</taxon>
        <taxon>Chlorophyceae</taxon>
        <taxon>CS clade</taxon>
        <taxon>Sphaeropleales</taxon>
        <taxon>Selenastraceae</taxon>
        <taxon>Monoraphidium</taxon>
    </lineage>
</organism>
<keyword evidence="7 10" id="KW-1133">Transmembrane helix</keyword>
<evidence type="ECO:0000256" key="10">
    <source>
        <dbReference type="SAM" id="Phobius"/>
    </source>
</evidence>
<feature type="transmembrane region" description="Helical" evidence="10">
    <location>
        <begin position="12"/>
        <end position="34"/>
    </location>
</feature>
<dbReference type="GO" id="GO:0005524">
    <property type="term" value="F:ATP binding"/>
    <property type="evidence" value="ECO:0007669"/>
    <property type="project" value="UniProtKB-KW"/>
</dbReference>
<evidence type="ECO:0000256" key="6">
    <source>
        <dbReference type="ARBA" id="ARBA00022840"/>
    </source>
</evidence>
<keyword evidence="6" id="KW-0067">ATP-binding</keyword>
<dbReference type="GO" id="GO:0005319">
    <property type="term" value="F:lipid transporter activity"/>
    <property type="evidence" value="ECO:0007669"/>
    <property type="project" value="TreeGrafter"/>
</dbReference>
<gene>
    <name evidence="12" type="ORF">MNEG_13342</name>
</gene>
<dbReference type="InterPro" id="IPR017871">
    <property type="entry name" value="ABC_transporter-like_CS"/>
</dbReference>
<dbReference type="CDD" id="cd03263">
    <property type="entry name" value="ABC_subfamily_A"/>
    <property type="match status" value="1"/>
</dbReference>
<evidence type="ECO:0000313" key="13">
    <source>
        <dbReference type="Proteomes" id="UP000054498"/>
    </source>
</evidence>
<evidence type="ECO:0000256" key="7">
    <source>
        <dbReference type="ARBA" id="ARBA00022989"/>
    </source>
</evidence>
<dbReference type="SUPFAM" id="SSF52540">
    <property type="entry name" value="P-loop containing nucleoside triphosphate hydrolases"/>
    <property type="match status" value="1"/>
</dbReference>
<dbReference type="PANTHER" id="PTHR19229:SF205">
    <property type="entry name" value="ABC TRANSPORTER A FAMILY MEMBER 1-RELATED"/>
    <property type="match status" value="1"/>
</dbReference>
<sequence>MGMLDSSYWASWAAFDLIMALLVALLILIYGLILQFPYFKRNDSSLLFMLFWLFGLAMTSYSYCLSVFMKKTQGAVYLGFVVFICGWVFQTVQIGAALPYSPQYYFSATNKYGRAFFWVFNLFPWNPLTKGITDLGAATASASSPGLRWSQRYSYCRYVPQDEDQEPYDTKIEYRDYDCAYVNMFVQWLAYLALAIYLNNVLPNELGARRPWYYPALPSYWRPRPAATAAALRAVQEQEARPRRAASSDGAGDEEVAEEEERMRALLHERIAKGGDAPDASRFAAELYGLSKVFPGARTGRLALLPCAPKGPDFWAIKGSWFGIEKGQLFCLLGPNGAGKTTTINCLTGVLPITGGDALIYGEPISSEGGLDRVRPLMGVCPQFDVLWGELSGEEHLTIYGHVKGLPFGKVRRQASELLEKVKLTYARGMRSGSYSGGMKRRLSVAIALLGDSRIVYLDEPTTGMDPISRRYVWDIIQEAKAGRAIVLTTHSMEEADILGDRIAIMARGRVRAIGSSMRLKQKFGAGYVLSIGQAGAGRAAAESPAPGEASGKRAAAVKDFVREELGLEPSDESRSYVVYLVQRSLEGRLVGFLRRLEARREELGVGGGGGG</sequence>
<evidence type="ECO:0000259" key="11">
    <source>
        <dbReference type="PROSITE" id="PS50893"/>
    </source>
</evidence>
<dbReference type="SMART" id="SM00382">
    <property type="entry name" value="AAA"/>
    <property type="match status" value="1"/>
</dbReference>
<dbReference type="InterPro" id="IPR026082">
    <property type="entry name" value="ABCA"/>
</dbReference>
<evidence type="ECO:0000256" key="9">
    <source>
        <dbReference type="SAM" id="MobiDB-lite"/>
    </source>
</evidence>
<evidence type="ECO:0000256" key="3">
    <source>
        <dbReference type="ARBA" id="ARBA00022448"/>
    </source>
</evidence>
<feature type="region of interest" description="Disordered" evidence="9">
    <location>
        <begin position="238"/>
        <end position="258"/>
    </location>
</feature>
<dbReference type="EMBL" id="KK103983">
    <property type="protein sequence ID" value="KIY94621.1"/>
    <property type="molecule type" value="Genomic_DNA"/>
</dbReference>
<dbReference type="GO" id="GO:0016887">
    <property type="term" value="F:ATP hydrolysis activity"/>
    <property type="evidence" value="ECO:0007669"/>
    <property type="project" value="InterPro"/>
</dbReference>
<dbReference type="KEGG" id="mng:MNEG_13342"/>
<feature type="transmembrane region" description="Helical" evidence="10">
    <location>
        <begin position="75"/>
        <end position="98"/>
    </location>
</feature>
<protein>
    <recommendedName>
        <fullName evidence="11">ABC transporter domain-containing protein</fullName>
    </recommendedName>
</protein>
<keyword evidence="13" id="KW-1185">Reference proteome</keyword>
<feature type="domain" description="ABC transporter" evidence="11">
    <location>
        <begin position="297"/>
        <end position="533"/>
    </location>
</feature>
<dbReference type="PROSITE" id="PS00211">
    <property type="entry name" value="ABC_TRANSPORTER_1"/>
    <property type="match status" value="1"/>
</dbReference>
<dbReference type="Proteomes" id="UP000054498">
    <property type="component" value="Unassembled WGS sequence"/>
</dbReference>
<evidence type="ECO:0000256" key="5">
    <source>
        <dbReference type="ARBA" id="ARBA00022741"/>
    </source>
</evidence>
<dbReference type="InterPro" id="IPR003593">
    <property type="entry name" value="AAA+_ATPase"/>
</dbReference>
<evidence type="ECO:0000256" key="2">
    <source>
        <dbReference type="ARBA" id="ARBA00008526"/>
    </source>
</evidence>
<evidence type="ECO:0000256" key="1">
    <source>
        <dbReference type="ARBA" id="ARBA00004141"/>
    </source>
</evidence>
<dbReference type="GO" id="GO:0140359">
    <property type="term" value="F:ABC-type transporter activity"/>
    <property type="evidence" value="ECO:0007669"/>
    <property type="project" value="InterPro"/>
</dbReference>
<proteinExistence type="inferred from homology"/>
<evidence type="ECO:0000256" key="8">
    <source>
        <dbReference type="ARBA" id="ARBA00023136"/>
    </source>
</evidence>
<accession>A0A0D2LYY7</accession>
<dbReference type="GeneID" id="25730795"/>
<dbReference type="GO" id="GO:0016020">
    <property type="term" value="C:membrane"/>
    <property type="evidence" value="ECO:0007669"/>
    <property type="project" value="UniProtKB-SubCell"/>
</dbReference>
<dbReference type="AlphaFoldDB" id="A0A0D2LYY7"/>
<keyword evidence="5" id="KW-0547">Nucleotide-binding</keyword>
<dbReference type="Pfam" id="PF00005">
    <property type="entry name" value="ABC_tran"/>
    <property type="match status" value="1"/>
</dbReference>
<evidence type="ECO:0000313" key="12">
    <source>
        <dbReference type="EMBL" id="KIY94621.1"/>
    </source>
</evidence>
<comment type="subcellular location">
    <subcellularLocation>
        <location evidence="1">Membrane</location>
        <topology evidence="1">Multi-pass membrane protein</topology>
    </subcellularLocation>
</comment>
<dbReference type="PANTHER" id="PTHR19229">
    <property type="entry name" value="ATP-BINDING CASSETTE TRANSPORTER SUBFAMILY A ABCA"/>
    <property type="match status" value="1"/>
</dbReference>
<dbReference type="PROSITE" id="PS50893">
    <property type="entry name" value="ABC_TRANSPORTER_2"/>
    <property type="match status" value="1"/>
</dbReference>
<keyword evidence="3" id="KW-0813">Transport</keyword>
<dbReference type="OrthoDB" id="547539at2759"/>
<feature type="transmembrane region" description="Helical" evidence="10">
    <location>
        <begin position="46"/>
        <end position="69"/>
    </location>
</feature>
<comment type="similarity">
    <text evidence="2">Belongs to the ABC transporter superfamily. ABCA family. CPR flippase (TC 3.A.1.211) subfamily.</text>
</comment>
<reference evidence="12 13" key="1">
    <citation type="journal article" date="2013" name="BMC Genomics">
        <title>Reconstruction of the lipid metabolism for the microalga Monoraphidium neglectum from its genome sequence reveals characteristics suitable for biofuel production.</title>
        <authorList>
            <person name="Bogen C."/>
            <person name="Al-Dilaimi A."/>
            <person name="Albersmeier A."/>
            <person name="Wichmann J."/>
            <person name="Grundmann M."/>
            <person name="Rupp O."/>
            <person name="Lauersen K.J."/>
            <person name="Blifernez-Klassen O."/>
            <person name="Kalinowski J."/>
            <person name="Goesmann A."/>
            <person name="Mussgnug J.H."/>
            <person name="Kruse O."/>
        </authorList>
    </citation>
    <scope>NUCLEOTIDE SEQUENCE [LARGE SCALE GENOMIC DNA]</scope>
    <source>
        <strain evidence="12 13">SAG 48.87</strain>
    </source>
</reference>
<dbReference type="Gene3D" id="3.40.50.300">
    <property type="entry name" value="P-loop containing nucleotide triphosphate hydrolases"/>
    <property type="match status" value="1"/>
</dbReference>
<dbReference type="InterPro" id="IPR003439">
    <property type="entry name" value="ABC_transporter-like_ATP-bd"/>
</dbReference>
<dbReference type="FunFam" id="3.40.50.300:FF:000665">
    <property type="entry name" value="ABC transporter A family member 2"/>
    <property type="match status" value="1"/>
</dbReference>
<evidence type="ECO:0000256" key="4">
    <source>
        <dbReference type="ARBA" id="ARBA00022692"/>
    </source>
</evidence>
<keyword evidence="4 10" id="KW-0812">Transmembrane</keyword>
<name>A0A0D2LYY7_9CHLO</name>
<dbReference type="InterPro" id="IPR027417">
    <property type="entry name" value="P-loop_NTPase"/>
</dbReference>
<keyword evidence="8 10" id="KW-0472">Membrane</keyword>